<proteinExistence type="predicted"/>
<gene>
    <name evidence="2" type="ORF">G4D63_06360</name>
</gene>
<evidence type="ECO:0000313" key="2">
    <source>
        <dbReference type="EMBL" id="NEY71364.1"/>
    </source>
</evidence>
<evidence type="ECO:0000313" key="3">
    <source>
        <dbReference type="Proteomes" id="UP000481043"/>
    </source>
</evidence>
<reference evidence="2 3" key="1">
    <citation type="submission" date="2020-02" db="EMBL/GenBank/DDBJ databases">
        <title>Bacillus aquiflavi sp. nov., isolated from yellow water of strong flavor Chinese baijiu in Yibin region of China.</title>
        <authorList>
            <person name="Xie J."/>
        </authorList>
    </citation>
    <scope>NUCLEOTIDE SEQUENCE [LARGE SCALE GENOMIC DNA]</scope>
    <source>
        <strain evidence="2 3">SA4</strain>
    </source>
</reference>
<dbReference type="Pfam" id="PF13314">
    <property type="entry name" value="DUF4083"/>
    <property type="match status" value="1"/>
</dbReference>
<protein>
    <submittedName>
        <fullName evidence="2">DUF4083 domain-containing protein</fullName>
    </submittedName>
</protein>
<comment type="caution">
    <text evidence="2">The sequence shown here is derived from an EMBL/GenBank/DDBJ whole genome shotgun (WGS) entry which is preliminary data.</text>
</comment>
<dbReference type="Proteomes" id="UP000481043">
    <property type="component" value="Unassembled WGS sequence"/>
</dbReference>
<dbReference type="RefSeq" id="WP_163178823.1">
    <property type="nucleotide sequence ID" value="NZ_JAAIWM010000002.1"/>
</dbReference>
<evidence type="ECO:0000256" key="1">
    <source>
        <dbReference type="SAM" id="Phobius"/>
    </source>
</evidence>
<name>A0A6M0Q546_9BACI</name>
<organism evidence="2 3">
    <name type="scientific">Bacillus mesophilus</name>
    <dbReference type="NCBI Taxonomy" id="1808955"/>
    <lineage>
        <taxon>Bacteria</taxon>
        <taxon>Bacillati</taxon>
        <taxon>Bacillota</taxon>
        <taxon>Bacilli</taxon>
        <taxon>Bacillales</taxon>
        <taxon>Bacillaceae</taxon>
        <taxon>Bacillus</taxon>
    </lineage>
</organism>
<keyword evidence="1" id="KW-0472">Membrane</keyword>
<keyword evidence="3" id="KW-1185">Reference proteome</keyword>
<keyword evidence="1" id="KW-1133">Transmembrane helix</keyword>
<feature type="transmembrane region" description="Helical" evidence="1">
    <location>
        <begin position="6"/>
        <end position="32"/>
    </location>
</feature>
<accession>A0A6M0Q546</accession>
<keyword evidence="1" id="KW-0812">Transmembrane</keyword>
<sequence>MEALGSLGWFLLQFILIIGLISFIFFGVGSFFSKPKFNKQNENIEQKLDRIIELLEKERKD</sequence>
<dbReference type="EMBL" id="JAAIWM010000002">
    <property type="protein sequence ID" value="NEY71364.1"/>
    <property type="molecule type" value="Genomic_DNA"/>
</dbReference>
<dbReference type="AlphaFoldDB" id="A0A6M0Q546"/>
<dbReference type="InterPro" id="IPR025143">
    <property type="entry name" value="DUF4083"/>
</dbReference>